<evidence type="ECO:0000256" key="2">
    <source>
        <dbReference type="ARBA" id="ARBA00008676"/>
    </source>
</evidence>
<dbReference type="HAMAP" id="MF_00156">
    <property type="entry name" value="PanB"/>
    <property type="match status" value="1"/>
</dbReference>
<keyword evidence="11" id="KW-0489">Methyltransferase</keyword>
<evidence type="ECO:0000256" key="3">
    <source>
        <dbReference type="ARBA" id="ARBA00011424"/>
    </source>
</evidence>
<dbReference type="GO" id="GO:0008168">
    <property type="term" value="F:methyltransferase activity"/>
    <property type="evidence" value="ECO:0007669"/>
    <property type="project" value="UniProtKB-KW"/>
</dbReference>
<dbReference type="PANTHER" id="PTHR20881">
    <property type="entry name" value="3-METHYL-2-OXOBUTANOATE HYDROXYMETHYLTRANSFERASE"/>
    <property type="match status" value="1"/>
</dbReference>
<accession>A0A0N0ZNS2</accession>
<proteinExistence type="inferred from homology"/>
<feature type="binding site" evidence="7 9">
    <location>
        <position position="81"/>
    </location>
    <ligand>
        <name>3-methyl-2-oxobutanoate</name>
        <dbReference type="ChEBI" id="CHEBI:11851"/>
    </ligand>
</feature>
<dbReference type="NCBIfam" id="TIGR00222">
    <property type="entry name" value="panB"/>
    <property type="match status" value="1"/>
</dbReference>
<evidence type="ECO:0000256" key="1">
    <source>
        <dbReference type="ARBA" id="ARBA00005033"/>
    </source>
</evidence>
<evidence type="ECO:0000256" key="5">
    <source>
        <dbReference type="ARBA" id="ARBA00022679"/>
    </source>
</evidence>
<keyword evidence="7 10" id="KW-0460">Magnesium</keyword>
<dbReference type="AlphaFoldDB" id="A0A0N0ZNS2"/>
<comment type="subcellular location">
    <subcellularLocation>
        <location evidence="7">Cytoplasm</location>
    </subcellularLocation>
</comment>
<dbReference type="InterPro" id="IPR040442">
    <property type="entry name" value="Pyrv_kinase-like_dom_sf"/>
</dbReference>
<dbReference type="GO" id="GO:0005737">
    <property type="term" value="C:cytoplasm"/>
    <property type="evidence" value="ECO:0007669"/>
    <property type="project" value="UniProtKB-SubCell"/>
</dbReference>
<comment type="subunit">
    <text evidence="3 7">Homodecamer; pentamer of dimers.</text>
</comment>
<dbReference type="InterPro" id="IPR003700">
    <property type="entry name" value="Pantoate_hydroxy_MeTrfase"/>
</dbReference>
<dbReference type="Pfam" id="PF02548">
    <property type="entry name" value="Pantoate_transf"/>
    <property type="match status" value="1"/>
</dbReference>
<dbReference type="GO" id="GO:0015940">
    <property type="term" value="P:pantothenate biosynthetic process"/>
    <property type="evidence" value="ECO:0007669"/>
    <property type="project" value="UniProtKB-UniRule"/>
</dbReference>
<dbReference type="GO" id="GO:0003864">
    <property type="term" value="F:3-methyl-2-oxobutanoate hydroxymethyltransferase activity"/>
    <property type="evidence" value="ECO:0007669"/>
    <property type="project" value="UniProtKB-UniRule"/>
</dbReference>
<dbReference type="PANTHER" id="PTHR20881:SF0">
    <property type="entry name" value="3-METHYL-2-OXOBUTANOATE HYDROXYMETHYLTRANSFERASE"/>
    <property type="match status" value="1"/>
</dbReference>
<sequence length="261" mass="28219">MRRTVKEFRHAKGQRLVYLTAYDYPTARLAAGAGVDAILVGDSLGMVVLGYSSTVPVSLEEMLHHTKAARRGAPDTFLVADLPYLSYATLDRALIAAERLLKEGGADAVKLEGGEEVAEIVLGLTRAGVPVLGHVGLTPQTASQLGGYRLQGRRPEEAERILKGAIALEEAGAYGVVLEMVPKGLAKEITERLSIHTVGIGAGSHTDAQILVFHDVVGLYGDFKPRFVKRYLEGGKLFHEALSQYVREVREGVFPGEEHSF</sequence>
<name>A0A0N0ZNS2_THESC</name>
<dbReference type="UniPathway" id="UPA00028">
    <property type="reaction ID" value="UER00003"/>
</dbReference>
<feature type="active site" description="Proton acceptor" evidence="7 8">
    <location>
        <position position="179"/>
    </location>
</feature>
<organism evidence="11 12">
    <name type="scientific">Thermus scotoductus</name>
    <dbReference type="NCBI Taxonomy" id="37636"/>
    <lineage>
        <taxon>Bacteria</taxon>
        <taxon>Thermotogati</taxon>
        <taxon>Deinococcota</taxon>
        <taxon>Deinococci</taxon>
        <taxon>Thermales</taxon>
        <taxon>Thermaceae</taxon>
        <taxon>Thermus</taxon>
    </lineage>
</organism>
<evidence type="ECO:0000256" key="8">
    <source>
        <dbReference type="PIRSR" id="PIRSR000388-1"/>
    </source>
</evidence>
<dbReference type="CDD" id="cd06557">
    <property type="entry name" value="KPHMT-like"/>
    <property type="match status" value="1"/>
</dbReference>
<feature type="binding site" evidence="7 9">
    <location>
        <position position="110"/>
    </location>
    <ligand>
        <name>3-methyl-2-oxobutanoate</name>
        <dbReference type="ChEBI" id="CHEBI:11851"/>
    </ligand>
</feature>
<evidence type="ECO:0000256" key="6">
    <source>
        <dbReference type="ARBA" id="ARBA00056497"/>
    </source>
</evidence>
<feature type="binding site" evidence="7 9">
    <location>
        <begin position="42"/>
        <end position="43"/>
    </location>
    <ligand>
        <name>3-methyl-2-oxobutanoate</name>
        <dbReference type="ChEBI" id="CHEBI:11851"/>
    </ligand>
</feature>
<comment type="similarity">
    <text evidence="2 7">Belongs to the PanB family.</text>
</comment>
<comment type="caution">
    <text evidence="11">The sequence shown here is derived from an EMBL/GenBank/DDBJ whole genome shotgun (WGS) entry which is preliminary data.</text>
</comment>
<gene>
    <name evidence="7" type="primary">panB</name>
    <name evidence="11" type="ORF">AN926_09385</name>
</gene>
<protein>
    <recommendedName>
        <fullName evidence="7">3-methyl-2-oxobutanoate hydroxymethyltransferase</fullName>
        <ecNumber evidence="7">2.1.2.11</ecNumber>
    </recommendedName>
    <alternativeName>
        <fullName evidence="7">Ketopantoate hydroxymethyltransferase</fullName>
        <shortName evidence="7">KPHMT</shortName>
    </alternativeName>
</protein>
<dbReference type="EC" id="2.1.2.11" evidence="7"/>
<comment type="function">
    <text evidence="6 7">Catalyzes the reversible reaction in which hydroxymethyl group from 5,10-methylenetetrahydrofolate is transferred onto alpha-ketoisovalerate to form ketopantoate.</text>
</comment>
<dbReference type="FunFam" id="3.20.20.60:FF:000003">
    <property type="entry name" value="3-methyl-2-oxobutanoate hydroxymethyltransferase"/>
    <property type="match status" value="1"/>
</dbReference>
<feature type="binding site" evidence="7 10">
    <location>
        <position position="42"/>
    </location>
    <ligand>
        <name>Mg(2+)</name>
        <dbReference type="ChEBI" id="CHEBI:18420"/>
    </ligand>
</feature>
<keyword evidence="7" id="KW-0963">Cytoplasm</keyword>
<feature type="binding site" evidence="7 10">
    <location>
        <position position="81"/>
    </location>
    <ligand>
        <name>Mg(2+)</name>
        <dbReference type="ChEBI" id="CHEBI:18420"/>
    </ligand>
</feature>
<dbReference type="Gene3D" id="3.20.20.60">
    <property type="entry name" value="Phosphoenolpyruvate-binding domains"/>
    <property type="match status" value="1"/>
</dbReference>
<comment type="cofactor">
    <cofactor evidence="7 10">
        <name>Mg(2+)</name>
        <dbReference type="ChEBI" id="CHEBI:18420"/>
    </cofactor>
    <text evidence="7 10">Binds 1 Mg(2+) ion per subunit.</text>
</comment>
<evidence type="ECO:0000256" key="9">
    <source>
        <dbReference type="PIRSR" id="PIRSR000388-2"/>
    </source>
</evidence>
<dbReference type="PATRIC" id="fig|37636.3.peg.1125"/>
<dbReference type="PIRSF" id="PIRSF000388">
    <property type="entry name" value="Pantoate_hydroxy_MeTrfase"/>
    <property type="match status" value="1"/>
</dbReference>
<keyword evidence="4 7" id="KW-0566">Pantothenate biosynthesis</keyword>
<evidence type="ECO:0000313" key="12">
    <source>
        <dbReference type="Proteomes" id="UP000053099"/>
    </source>
</evidence>
<dbReference type="GO" id="GO:0000287">
    <property type="term" value="F:magnesium ion binding"/>
    <property type="evidence" value="ECO:0007669"/>
    <property type="project" value="TreeGrafter"/>
</dbReference>
<evidence type="ECO:0000256" key="4">
    <source>
        <dbReference type="ARBA" id="ARBA00022655"/>
    </source>
</evidence>
<dbReference type="NCBIfam" id="NF001452">
    <property type="entry name" value="PRK00311.1"/>
    <property type="match status" value="1"/>
</dbReference>
<reference evidence="11 12" key="1">
    <citation type="submission" date="2015-09" db="EMBL/GenBank/DDBJ databases">
        <title>Draft genome sequence of Thermus scotoductus strain K1 isolated from a geothermal spring in Nagorno-Karabakh, Armenia.</title>
        <authorList>
            <person name="Saghatelyan A."/>
            <person name="Poghosyan L."/>
            <person name="Panosyan H."/>
            <person name="Birkeland N.-K."/>
        </authorList>
    </citation>
    <scope>NUCLEOTIDE SEQUENCE [LARGE SCALE GENOMIC DNA]</scope>
    <source>
        <strain evidence="11 12">K1</strain>
    </source>
</reference>
<keyword evidence="5 7" id="KW-0808">Transferase</keyword>
<dbReference type="SUPFAM" id="SSF51621">
    <property type="entry name" value="Phosphoenolpyruvate/pyruvate domain"/>
    <property type="match status" value="1"/>
</dbReference>
<dbReference type="GO" id="GO:0032259">
    <property type="term" value="P:methylation"/>
    <property type="evidence" value="ECO:0007669"/>
    <property type="project" value="UniProtKB-KW"/>
</dbReference>
<comment type="catalytic activity">
    <reaction evidence="7">
        <text>(6R)-5,10-methylene-5,6,7,8-tetrahydrofolate + 3-methyl-2-oxobutanoate + H2O = 2-dehydropantoate + (6S)-5,6,7,8-tetrahydrofolate</text>
        <dbReference type="Rhea" id="RHEA:11824"/>
        <dbReference type="ChEBI" id="CHEBI:11561"/>
        <dbReference type="ChEBI" id="CHEBI:11851"/>
        <dbReference type="ChEBI" id="CHEBI:15377"/>
        <dbReference type="ChEBI" id="CHEBI:15636"/>
        <dbReference type="ChEBI" id="CHEBI:57453"/>
        <dbReference type="EC" id="2.1.2.11"/>
    </reaction>
</comment>
<dbReference type="EMBL" id="LJJR01000030">
    <property type="protein sequence ID" value="KPD27709.1"/>
    <property type="molecule type" value="Genomic_DNA"/>
</dbReference>
<evidence type="ECO:0000313" key="11">
    <source>
        <dbReference type="EMBL" id="KPD27709.1"/>
    </source>
</evidence>
<evidence type="ECO:0000256" key="10">
    <source>
        <dbReference type="PIRSR" id="PIRSR000388-3"/>
    </source>
</evidence>
<feature type="binding site" evidence="7 10">
    <location>
        <position position="112"/>
    </location>
    <ligand>
        <name>Mg(2+)</name>
        <dbReference type="ChEBI" id="CHEBI:18420"/>
    </ligand>
</feature>
<evidence type="ECO:0000256" key="7">
    <source>
        <dbReference type="HAMAP-Rule" id="MF_00156"/>
    </source>
</evidence>
<dbReference type="InterPro" id="IPR015813">
    <property type="entry name" value="Pyrv/PenolPyrv_kinase-like_dom"/>
</dbReference>
<dbReference type="Proteomes" id="UP000053099">
    <property type="component" value="Unassembled WGS sequence"/>
</dbReference>
<comment type="pathway">
    <text evidence="1 7">Cofactor biosynthesis; (R)-pantothenate biosynthesis; (R)-pantoate from 3-methyl-2-oxobutanoate: step 1/2.</text>
</comment>
<keyword evidence="7 10" id="KW-0479">Metal-binding</keyword>